<dbReference type="EMBL" id="CP109617">
    <property type="protein sequence ID" value="WED55874.1"/>
    <property type="molecule type" value="Genomic_DNA"/>
</dbReference>
<evidence type="ECO:0008006" key="3">
    <source>
        <dbReference type="Google" id="ProtNLM"/>
    </source>
</evidence>
<protein>
    <recommendedName>
        <fullName evidence="3">CdiI immunity protein domain-containing protein</fullName>
    </recommendedName>
</protein>
<accession>A0ABY8B5N3</accession>
<evidence type="ECO:0000313" key="2">
    <source>
        <dbReference type="Proteomes" id="UP001219957"/>
    </source>
</evidence>
<gene>
    <name evidence="1" type="ORF">OE059_03170</name>
</gene>
<keyword evidence="2" id="KW-1185">Reference proteome</keyword>
<sequence length="86" mass="10320">MTTFHRLIIDGETYYREVNESTDMYHGELLEQEEVIEILLAEHVSQEIDVDGDKVRRYIESIPTPLYRQVARDYLDHLERMVESYN</sequence>
<reference evidence="1 2" key="1">
    <citation type="submission" date="2022-10" db="EMBL/GenBank/DDBJ databases">
        <title>Complete genome sequence of Exiguobacterium profundum TSS-3 isolated from an extremely saline-alkaline spring located in Ixtapa, Chiapas-Mexico.</title>
        <authorList>
            <person name="Rincon-Rosales R."/>
            <person name="Rogel M.A."/>
            <person name="Rincon-Molina C.I."/>
            <person name="Guerrero G."/>
            <person name="Manzano-Gomez L.A."/>
            <person name="Lopez-Lopez A."/>
            <person name="Rincon Molina F.A."/>
            <person name="Martinez-Romero E."/>
        </authorList>
    </citation>
    <scope>NUCLEOTIDE SEQUENCE [LARGE SCALE GENOMIC DNA]</scope>
    <source>
        <strain evidence="1 2">TSS-3</strain>
    </source>
</reference>
<dbReference type="Proteomes" id="UP001219957">
    <property type="component" value="Chromosome"/>
</dbReference>
<evidence type="ECO:0000313" key="1">
    <source>
        <dbReference type="EMBL" id="WED55874.1"/>
    </source>
</evidence>
<dbReference type="RefSeq" id="WP_214734381.1">
    <property type="nucleotide sequence ID" value="NZ_CP109617.1"/>
</dbReference>
<proteinExistence type="predicted"/>
<organism evidence="1 2">
    <name type="scientific">Exiguobacterium profundum</name>
    <dbReference type="NCBI Taxonomy" id="307643"/>
    <lineage>
        <taxon>Bacteria</taxon>
        <taxon>Bacillati</taxon>
        <taxon>Bacillota</taxon>
        <taxon>Bacilli</taxon>
        <taxon>Bacillales</taxon>
        <taxon>Bacillales Family XII. Incertae Sedis</taxon>
        <taxon>Exiguobacterium</taxon>
    </lineage>
</organism>
<name>A0ABY8B5N3_9BACL</name>